<organism evidence="1 2">
    <name type="scientific">Trichoderma asperellum (strain ATCC 204424 / CBS 433.97 / NBRC 101777)</name>
    <dbReference type="NCBI Taxonomy" id="1042311"/>
    <lineage>
        <taxon>Eukaryota</taxon>
        <taxon>Fungi</taxon>
        <taxon>Dikarya</taxon>
        <taxon>Ascomycota</taxon>
        <taxon>Pezizomycotina</taxon>
        <taxon>Sordariomycetes</taxon>
        <taxon>Hypocreomycetidae</taxon>
        <taxon>Hypocreales</taxon>
        <taxon>Hypocreaceae</taxon>
        <taxon>Trichoderma</taxon>
    </lineage>
</organism>
<dbReference type="Proteomes" id="UP000240493">
    <property type="component" value="Unassembled WGS sequence"/>
</dbReference>
<evidence type="ECO:0000313" key="1">
    <source>
        <dbReference type="EMBL" id="PTB41446.1"/>
    </source>
</evidence>
<proteinExistence type="predicted"/>
<sequence length="274" mass="31101">MCITVYSLFTVCGHYPPSDEQRCATYSSYSTPRKKFVDCCDNEAKIVKFVFGWCPDCEIVLFEGVTTGKGKEKAHDGESRNIHAVRRYWEYKFIIGCATAINATTRLRFIVSLDRDMAMDSPTRTSISMFNRLLEMLELGREMSLSQRAMDFRTLTVDEATLQRALLRLKPSEIWLGPGKHSYAIAGRDGFATMLHMVRIGTIMWANGDDEVYEKEPSVSSHWESPYAPGIWNVTRYGEAVAGAAEAPYITGLTWREGIKLRLESILEAWSYIV</sequence>
<accession>A0A2T3Z9I2</accession>
<dbReference type="AlphaFoldDB" id="A0A2T3Z9I2"/>
<keyword evidence="2" id="KW-1185">Reference proteome</keyword>
<protein>
    <submittedName>
        <fullName evidence="1">Uncharacterized protein</fullName>
    </submittedName>
</protein>
<name>A0A2T3Z9I2_TRIA4</name>
<dbReference type="EMBL" id="KZ679261">
    <property type="protein sequence ID" value="PTB41446.1"/>
    <property type="molecule type" value="Genomic_DNA"/>
</dbReference>
<evidence type="ECO:0000313" key="2">
    <source>
        <dbReference type="Proteomes" id="UP000240493"/>
    </source>
</evidence>
<dbReference type="OrthoDB" id="4878867at2759"/>
<reference evidence="1 2" key="1">
    <citation type="submission" date="2016-07" db="EMBL/GenBank/DDBJ databases">
        <title>Multiple horizontal gene transfer events from other fungi enriched the ability of initially mycotrophic Trichoderma (Ascomycota) to feed on dead plant biomass.</title>
        <authorList>
            <consortium name="DOE Joint Genome Institute"/>
            <person name="Aerts A."/>
            <person name="Atanasova L."/>
            <person name="Chenthamara K."/>
            <person name="Zhang J."/>
            <person name="Grujic M."/>
            <person name="Henrissat B."/>
            <person name="Kuo A."/>
            <person name="Salamov A."/>
            <person name="Lipzen A."/>
            <person name="Labutti K."/>
            <person name="Barry K."/>
            <person name="Miao Y."/>
            <person name="Rahimi M.J."/>
            <person name="Shen Q."/>
            <person name="Grigoriev I.V."/>
            <person name="Kubicek C.P."/>
            <person name="Druzhinina I.S."/>
        </authorList>
    </citation>
    <scope>NUCLEOTIDE SEQUENCE [LARGE SCALE GENOMIC DNA]</scope>
    <source>
        <strain evidence="1 2">CBS 433.97</strain>
    </source>
</reference>
<gene>
    <name evidence="1" type="ORF">M441DRAFT_398512</name>
</gene>